<dbReference type="EMBL" id="CP017479">
    <property type="protein sequence ID" value="AOW09595.1"/>
    <property type="molecule type" value="Genomic_DNA"/>
</dbReference>
<dbReference type="Gene3D" id="2.40.70.10">
    <property type="entry name" value="Acid Proteases"/>
    <property type="match status" value="1"/>
</dbReference>
<dbReference type="PROSITE" id="PS50106">
    <property type="entry name" value="PDZ"/>
    <property type="match status" value="1"/>
</dbReference>
<evidence type="ECO:0000259" key="1">
    <source>
        <dbReference type="PROSITE" id="PS50106"/>
    </source>
</evidence>
<dbReference type="Pfam" id="PF17820">
    <property type="entry name" value="PDZ_6"/>
    <property type="match status" value="1"/>
</dbReference>
<dbReference type="Gene3D" id="2.30.42.10">
    <property type="match status" value="1"/>
</dbReference>
<dbReference type="InterPro" id="IPR021109">
    <property type="entry name" value="Peptidase_aspartic_dom_sf"/>
</dbReference>
<dbReference type="InterPro" id="IPR041489">
    <property type="entry name" value="PDZ_6"/>
</dbReference>
<dbReference type="AlphaFoldDB" id="A0AAC9N3W2"/>
<reference evidence="2 3" key="1">
    <citation type="submission" date="2016-10" db="EMBL/GenBank/DDBJ databases">
        <title>Flavobacterium gilvum sp. nov., isolated from stream water.</title>
        <authorList>
            <person name="Shin S.-K."/>
            <person name="Cho Y.-J."/>
            <person name="Yi H."/>
        </authorList>
    </citation>
    <scope>NUCLEOTIDE SEQUENCE [LARGE SCALE GENOMIC DNA]</scope>
    <source>
        <strain evidence="2 3">EM1308</strain>
    </source>
</reference>
<dbReference type="RefSeq" id="WP_035639214.1">
    <property type="nucleotide sequence ID" value="NZ_CP017479.1"/>
</dbReference>
<evidence type="ECO:0000313" key="3">
    <source>
        <dbReference type="Proteomes" id="UP000175968"/>
    </source>
</evidence>
<evidence type="ECO:0000313" key="2">
    <source>
        <dbReference type="EMBL" id="AOW09595.1"/>
    </source>
</evidence>
<proteinExistence type="predicted"/>
<dbReference type="InterPro" id="IPR001478">
    <property type="entry name" value="PDZ"/>
</dbReference>
<protein>
    <submittedName>
        <fullName evidence="2">Signal protein PDZ</fullName>
    </submittedName>
</protein>
<dbReference type="SUPFAM" id="SSF50156">
    <property type="entry name" value="PDZ domain-like"/>
    <property type="match status" value="1"/>
</dbReference>
<feature type="domain" description="PDZ" evidence="1">
    <location>
        <begin position="374"/>
        <end position="416"/>
    </location>
</feature>
<accession>A0AAC9N3W2</accession>
<organism evidence="2 3">
    <name type="scientific">Flavobacterium gilvum</name>
    <dbReference type="NCBI Taxonomy" id="1492737"/>
    <lineage>
        <taxon>Bacteria</taxon>
        <taxon>Pseudomonadati</taxon>
        <taxon>Bacteroidota</taxon>
        <taxon>Flavobacteriia</taxon>
        <taxon>Flavobacteriales</taxon>
        <taxon>Flavobacteriaceae</taxon>
        <taxon>Flavobacterium</taxon>
    </lineage>
</organism>
<sequence>MKKNCAFFLLLITIMPIFGQDGFVFDKGVEKVTVPLVLINNLVFIPIKVNGAQLNFLLDTGVEETILFSLEDNPGVTFFNTEKVTFRGLGSEEPIEGLKTTNNILELDGMKSDHQLIYVILDQSFNLSSQIGIPVNGIIGYQFFKDNLVRIDYISKKVIIYKNNEVNRNRLEKKFNVTPITVERFKPYLKGNVVMNTSGVDVKLLIDIGNSDSVWLFQNISEQIKVPTKNFEDFLGKGFSGDVEGRRARVPEFSFDDYDFKLPIVAFPDSSSIKSVRMVKDRVGSVGGEILKRFSVVFDYQNAKLYLRKNAHYDEPFSYNKSGIEIRHNGLQWVQETVKMETVPVAGAISFDSNGKNTTNDFKYKFQLKPIYEIANIRKKSPAAESGLQVGDIIITVNKASVYKYSLQKLNEMFKSEDDKWIYLEVERNNQILKFTFQLHDIL</sequence>
<dbReference type="InterPro" id="IPR036034">
    <property type="entry name" value="PDZ_sf"/>
</dbReference>
<dbReference type="SUPFAM" id="SSF50630">
    <property type="entry name" value="Acid proteases"/>
    <property type="match status" value="1"/>
</dbReference>
<keyword evidence="3" id="KW-1185">Reference proteome</keyword>
<name>A0AAC9N3W2_9FLAO</name>
<dbReference type="KEGG" id="fgl:EM308_08815"/>
<gene>
    <name evidence="2" type="ORF">EM308_08815</name>
</gene>
<dbReference type="SMART" id="SM00228">
    <property type="entry name" value="PDZ"/>
    <property type="match status" value="1"/>
</dbReference>
<dbReference type="Proteomes" id="UP000175968">
    <property type="component" value="Chromosome"/>
</dbReference>